<reference evidence="2 3" key="1">
    <citation type="submission" date="2024-02" db="EMBL/GenBank/DDBJ databases">
        <authorList>
            <person name="Chen Y."/>
            <person name="Shah S."/>
            <person name="Dougan E. K."/>
            <person name="Thang M."/>
            <person name="Chan C."/>
        </authorList>
    </citation>
    <scope>NUCLEOTIDE SEQUENCE [LARGE SCALE GENOMIC DNA]</scope>
</reference>
<proteinExistence type="predicted"/>
<feature type="compositionally biased region" description="Low complexity" evidence="1">
    <location>
        <begin position="55"/>
        <end position="73"/>
    </location>
</feature>
<name>A0ABP0NTP7_9DINO</name>
<keyword evidence="3" id="KW-1185">Reference proteome</keyword>
<accession>A0ABP0NTP7</accession>
<feature type="region of interest" description="Disordered" evidence="1">
    <location>
        <begin position="1"/>
        <end position="88"/>
    </location>
</feature>
<organism evidence="2 3">
    <name type="scientific">Durusdinium trenchii</name>
    <dbReference type="NCBI Taxonomy" id="1381693"/>
    <lineage>
        <taxon>Eukaryota</taxon>
        <taxon>Sar</taxon>
        <taxon>Alveolata</taxon>
        <taxon>Dinophyceae</taxon>
        <taxon>Suessiales</taxon>
        <taxon>Symbiodiniaceae</taxon>
        <taxon>Durusdinium</taxon>
    </lineage>
</organism>
<protein>
    <recommendedName>
        <fullName evidence="4">Restriction of telomere capping protein 4</fullName>
    </recommendedName>
</protein>
<feature type="compositionally biased region" description="Basic and acidic residues" evidence="1">
    <location>
        <begin position="406"/>
        <end position="422"/>
    </location>
</feature>
<feature type="compositionally biased region" description="Basic residues" evidence="1">
    <location>
        <begin position="1"/>
        <end position="21"/>
    </location>
</feature>
<feature type="compositionally biased region" description="Polar residues" evidence="1">
    <location>
        <begin position="22"/>
        <end position="46"/>
    </location>
</feature>
<evidence type="ECO:0000313" key="2">
    <source>
        <dbReference type="EMBL" id="CAK9066818.1"/>
    </source>
</evidence>
<evidence type="ECO:0000313" key="3">
    <source>
        <dbReference type="Proteomes" id="UP001642484"/>
    </source>
</evidence>
<dbReference type="Proteomes" id="UP001642484">
    <property type="component" value="Unassembled WGS sequence"/>
</dbReference>
<dbReference type="EMBL" id="CAXAMN010022140">
    <property type="protein sequence ID" value="CAK9066818.1"/>
    <property type="molecule type" value="Genomic_DNA"/>
</dbReference>
<comment type="caution">
    <text evidence="2">The sequence shown here is derived from an EMBL/GenBank/DDBJ whole genome shotgun (WGS) entry which is preliminary data.</text>
</comment>
<gene>
    <name evidence="2" type="ORF">CCMP2556_LOCUS32836</name>
</gene>
<sequence length="610" mass="67006">MHTRRPRPRGGKSAKRQKRRNQFAQGFSDQLENILSTADATQTSSDLGAPPQIHSSSSSSGVVAVPKPSASAKYQPAKPSQKVGPSSSVRLVDFPDSAFVEEISSEEEVSVSKEVIEAGGTESDYISVRRLSEVSRGVDQAVFDLPRWVSGSVIVNKVAFRDERGEFYLDSASDLFESLKGCVVLDLYKTVIFPERLSSRDSIRLAKHRGEFQTIERGTLSFIFELQRNGFTFCACSFIGKAASGEYIEALIQSELAAVIPVIFVIYNRDQKASLAKELSAVAAIDDQREVVRQYRDSGIFAIEVRNSWEDCKRQRAAVHSAPCPQAEVPFTSFNASTGEVTWLGDTGAGRNIGGDAELPKPFLVKPSNLKDLKVSCPEASRFYASEVRENVPLFKERVSILHMPGEVDEKNDLGDSSKALDEESDGYEPSLAPEGAAAPPDEEAVEHSSNHSILHLPKRADCPICQEAKQDAVPARHRTFLPEQSKQRMVSCRLRRDLHASDRALLFEALASQAIVSPALANYEQALEDADAQAKGAELKLKLKIGPWDDACGWVRHRHRSTHFADLAELLPEMGEEAWINGRVSREATRSVGIHRAVGAKMGLMADTP</sequence>
<evidence type="ECO:0008006" key="4">
    <source>
        <dbReference type="Google" id="ProtNLM"/>
    </source>
</evidence>
<feature type="region of interest" description="Disordered" evidence="1">
    <location>
        <begin position="406"/>
        <end position="452"/>
    </location>
</feature>
<evidence type="ECO:0000256" key="1">
    <source>
        <dbReference type="SAM" id="MobiDB-lite"/>
    </source>
</evidence>